<name>A0A3E2N5A6_9FIRM</name>
<dbReference type="EMBL" id="QOHO01000102">
    <property type="protein sequence ID" value="RFZ76178.1"/>
    <property type="molecule type" value="Genomic_DNA"/>
</dbReference>
<dbReference type="SUPFAM" id="SSF47413">
    <property type="entry name" value="lambda repressor-like DNA-binding domains"/>
    <property type="match status" value="1"/>
</dbReference>
<reference evidence="2 3" key="1">
    <citation type="submission" date="2018-07" db="EMBL/GenBank/DDBJ databases">
        <title>New species, Clostridium PI-S10-A1B.</title>
        <authorList>
            <person name="Krishna G."/>
            <person name="Summeta K."/>
            <person name="Shikha S."/>
            <person name="Prabhu P.B."/>
            <person name="Suresh K."/>
        </authorList>
    </citation>
    <scope>NUCLEOTIDE SEQUENCE [LARGE SCALE GENOMIC DNA]</scope>
    <source>
        <strain evidence="2 3">PI-S10-A1B</strain>
    </source>
</reference>
<accession>A0A3E2N5A6</accession>
<feature type="domain" description="HTH cro/C1-type" evidence="1">
    <location>
        <begin position="24"/>
        <end position="61"/>
    </location>
</feature>
<dbReference type="InterPro" id="IPR001387">
    <property type="entry name" value="Cro/C1-type_HTH"/>
</dbReference>
<evidence type="ECO:0000259" key="1">
    <source>
        <dbReference type="PROSITE" id="PS50943"/>
    </source>
</evidence>
<dbReference type="Gene3D" id="1.10.260.40">
    <property type="entry name" value="lambda repressor-like DNA-binding domains"/>
    <property type="match status" value="1"/>
</dbReference>
<organism evidence="2 3">
    <name type="scientific">Lacrimispora amygdalina</name>
    <dbReference type="NCBI Taxonomy" id="253257"/>
    <lineage>
        <taxon>Bacteria</taxon>
        <taxon>Bacillati</taxon>
        <taxon>Bacillota</taxon>
        <taxon>Clostridia</taxon>
        <taxon>Lachnospirales</taxon>
        <taxon>Lachnospiraceae</taxon>
        <taxon>Lacrimispora</taxon>
    </lineage>
</organism>
<dbReference type="RefSeq" id="WP_117419669.1">
    <property type="nucleotide sequence ID" value="NZ_QOHO01000102.1"/>
</dbReference>
<gene>
    <name evidence="2" type="ORF">DS742_25095</name>
</gene>
<dbReference type="InterPro" id="IPR010982">
    <property type="entry name" value="Lambda_DNA-bd_dom_sf"/>
</dbReference>
<sequence>MSVSYRKLWMKIAEKEMTNPKVREMADVSASTFTKMKKNEYVSIESLEKIANVLDCEIGDLIEIVKKDSEEA</sequence>
<dbReference type="GO" id="GO:0003677">
    <property type="term" value="F:DNA binding"/>
    <property type="evidence" value="ECO:0007669"/>
    <property type="project" value="InterPro"/>
</dbReference>
<dbReference type="AlphaFoldDB" id="A0A3E2N5A6"/>
<evidence type="ECO:0000313" key="2">
    <source>
        <dbReference type="EMBL" id="RFZ76178.1"/>
    </source>
</evidence>
<dbReference type="OrthoDB" id="9804186at2"/>
<dbReference type="PROSITE" id="PS50943">
    <property type="entry name" value="HTH_CROC1"/>
    <property type="match status" value="1"/>
</dbReference>
<dbReference type="Pfam" id="PF13443">
    <property type="entry name" value="HTH_26"/>
    <property type="match status" value="1"/>
</dbReference>
<proteinExistence type="predicted"/>
<protein>
    <submittedName>
        <fullName evidence="2">XRE family transcriptional regulator</fullName>
    </submittedName>
</protein>
<evidence type="ECO:0000313" key="3">
    <source>
        <dbReference type="Proteomes" id="UP000260680"/>
    </source>
</evidence>
<comment type="caution">
    <text evidence="2">The sequence shown here is derived from an EMBL/GenBank/DDBJ whole genome shotgun (WGS) entry which is preliminary data.</text>
</comment>
<dbReference type="Proteomes" id="UP000260680">
    <property type="component" value="Unassembled WGS sequence"/>
</dbReference>